<name>A0A6A6SLE3_9PLEO</name>
<dbReference type="AlphaFoldDB" id="A0A6A6SLE3"/>
<reference evidence="1" key="1">
    <citation type="journal article" date="2020" name="Stud. Mycol.">
        <title>101 Dothideomycetes genomes: a test case for predicting lifestyles and emergence of pathogens.</title>
        <authorList>
            <person name="Haridas S."/>
            <person name="Albert R."/>
            <person name="Binder M."/>
            <person name="Bloem J."/>
            <person name="Labutti K."/>
            <person name="Salamov A."/>
            <person name="Andreopoulos B."/>
            <person name="Baker S."/>
            <person name="Barry K."/>
            <person name="Bills G."/>
            <person name="Bluhm B."/>
            <person name="Cannon C."/>
            <person name="Castanera R."/>
            <person name="Culley D."/>
            <person name="Daum C."/>
            <person name="Ezra D."/>
            <person name="Gonzalez J."/>
            <person name="Henrissat B."/>
            <person name="Kuo A."/>
            <person name="Liang C."/>
            <person name="Lipzen A."/>
            <person name="Lutzoni F."/>
            <person name="Magnuson J."/>
            <person name="Mondo S."/>
            <person name="Nolan M."/>
            <person name="Ohm R."/>
            <person name="Pangilinan J."/>
            <person name="Park H.-J."/>
            <person name="Ramirez L."/>
            <person name="Alfaro M."/>
            <person name="Sun H."/>
            <person name="Tritt A."/>
            <person name="Yoshinaga Y."/>
            <person name="Zwiers L.-H."/>
            <person name="Turgeon B."/>
            <person name="Goodwin S."/>
            <person name="Spatafora J."/>
            <person name="Crous P."/>
            <person name="Grigoriev I."/>
        </authorList>
    </citation>
    <scope>NUCLEOTIDE SEQUENCE</scope>
    <source>
        <strain evidence="1">CBS 122681</strain>
    </source>
</reference>
<keyword evidence="2" id="KW-1185">Reference proteome</keyword>
<protein>
    <submittedName>
        <fullName evidence="1">Uncharacterized protein</fullName>
    </submittedName>
</protein>
<organism evidence="1 2">
    <name type="scientific">Lophiostoma macrostomum CBS 122681</name>
    <dbReference type="NCBI Taxonomy" id="1314788"/>
    <lineage>
        <taxon>Eukaryota</taxon>
        <taxon>Fungi</taxon>
        <taxon>Dikarya</taxon>
        <taxon>Ascomycota</taxon>
        <taxon>Pezizomycotina</taxon>
        <taxon>Dothideomycetes</taxon>
        <taxon>Pleosporomycetidae</taxon>
        <taxon>Pleosporales</taxon>
        <taxon>Lophiostomataceae</taxon>
        <taxon>Lophiostoma</taxon>
    </lineage>
</organism>
<evidence type="ECO:0000313" key="1">
    <source>
        <dbReference type="EMBL" id="KAF2648529.1"/>
    </source>
</evidence>
<proteinExistence type="predicted"/>
<accession>A0A6A6SLE3</accession>
<dbReference type="Proteomes" id="UP000799324">
    <property type="component" value="Unassembled WGS sequence"/>
</dbReference>
<gene>
    <name evidence="1" type="ORF">K491DRAFT_242015</name>
</gene>
<dbReference type="EMBL" id="MU004534">
    <property type="protein sequence ID" value="KAF2648529.1"/>
    <property type="molecule type" value="Genomic_DNA"/>
</dbReference>
<sequence length="172" mass="19551">MFGPSGNSSRHCYDLVSLLRCRCSVFDENTCAATNISRTLFKDAIGRLDAPASCKELSYSIDVRWTANTLIIDLRTTRSHTHPEPVGRESVDMLPWLQAVRYRSTHHHAFDRCRTTVTSMSLITTLPAHMVEPCTLHRLGRAEAFVYYSPFAFFQVFLPVAFEPPFAFEPSF</sequence>
<evidence type="ECO:0000313" key="2">
    <source>
        <dbReference type="Proteomes" id="UP000799324"/>
    </source>
</evidence>